<gene>
    <name evidence="1" type="ORF">GZA08_16780</name>
</gene>
<dbReference type="RefSeq" id="WP_163895760.1">
    <property type="nucleotide sequence ID" value="NZ_JAAFYS010000004.1"/>
</dbReference>
<protein>
    <submittedName>
        <fullName evidence="1">Class I SAM-dependent methyltransferase</fullName>
    </submittedName>
</protein>
<dbReference type="Proteomes" id="UP000474757">
    <property type="component" value="Unassembled WGS sequence"/>
</dbReference>
<dbReference type="AlphaFoldDB" id="A0A6B2JXP0"/>
<dbReference type="GO" id="GO:0008168">
    <property type="term" value="F:methyltransferase activity"/>
    <property type="evidence" value="ECO:0007669"/>
    <property type="project" value="UniProtKB-KW"/>
</dbReference>
<sequence length="261" mass="28191">MAHDPGRDDSKDAAARFAELTYANFRARAQDDSLSETEKLGSPDSFRDGFEPAILADFEAKIPALTREGTTIVDIGAGCGELARQMIRRTGERGQRLISVDSPEMLALLPEAEHVTRIAGRFPDESLAALREALPGGADGIVTYGVLQSVYFEANPFRFMDDAMSLLAPGGALLIGDVANHSKLRRFLASEAGAAFHRAYMRTDDAPVVPPFAGDPTRLDDGVLMGMMARARGAGFDAYLMPQPAALPVSNRREDLLILRP</sequence>
<comment type="caution">
    <text evidence="1">The sequence shown here is derived from an EMBL/GenBank/DDBJ whole genome shotgun (WGS) entry which is preliminary data.</text>
</comment>
<keyword evidence="2" id="KW-1185">Reference proteome</keyword>
<evidence type="ECO:0000313" key="1">
    <source>
        <dbReference type="EMBL" id="NDV02625.1"/>
    </source>
</evidence>
<dbReference type="CDD" id="cd02440">
    <property type="entry name" value="AdoMet_MTases"/>
    <property type="match status" value="1"/>
</dbReference>
<proteinExistence type="predicted"/>
<reference evidence="1 2" key="1">
    <citation type="submission" date="2020-02" db="EMBL/GenBank/DDBJ databases">
        <title>Pseudoroseicyclus tamarix, sp. nov., isolated from offshore sediment of a Tamarix chinensis forest.</title>
        <authorList>
            <person name="Gai Y."/>
        </authorList>
    </citation>
    <scope>NUCLEOTIDE SEQUENCE [LARGE SCALE GENOMIC DNA]</scope>
    <source>
        <strain evidence="1 2">CLL3-39</strain>
    </source>
</reference>
<keyword evidence="1" id="KW-0489">Methyltransferase</keyword>
<keyword evidence="1" id="KW-0808">Transferase</keyword>
<dbReference type="GO" id="GO:0032259">
    <property type="term" value="P:methylation"/>
    <property type="evidence" value="ECO:0007669"/>
    <property type="project" value="UniProtKB-KW"/>
</dbReference>
<evidence type="ECO:0000313" key="2">
    <source>
        <dbReference type="Proteomes" id="UP000474757"/>
    </source>
</evidence>
<organism evidence="1 2">
    <name type="scientific">Pseudoroseicyclus tamaricis</name>
    <dbReference type="NCBI Taxonomy" id="2705421"/>
    <lineage>
        <taxon>Bacteria</taxon>
        <taxon>Pseudomonadati</taxon>
        <taxon>Pseudomonadota</taxon>
        <taxon>Alphaproteobacteria</taxon>
        <taxon>Rhodobacterales</taxon>
        <taxon>Paracoccaceae</taxon>
        <taxon>Pseudoroseicyclus</taxon>
    </lineage>
</organism>
<dbReference type="Pfam" id="PF13489">
    <property type="entry name" value="Methyltransf_23"/>
    <property type="match status" value="1"/>
</dbReference>
<dbReference type="SUPFAM" id="SSF53335">
    <property type="entry name" value="S-adenosyl-L-methionine-dependent methyltransferases"/>
    <property type="match status" value="1"/>
</dbReference>
<dbReference type="EMBL" id="JAAGAB010000004">
    <property type="protein sequence ID" value="NDV02625.1"/>
    <property type="molecule type" value="Genomic_DNA"/>
</dbReference>
<dbReference type="Gene3D" id="3.40.50.150">
    <property type="entry name" value="Vaccinia Virus protein VP39"/>
    <property type="match status" value="1"/>
</dbReference>
<dbReference type="InterPro" id="IPR029063">
    <property type="entry name" value="SAM-dependent_MTases_sf"/>
</dbReference>
<accession>A0A6B2JXP0</accession>
<name>A0A6B2JXP0_9RHOB</name>